<evidence type="ECO:0000259" key="8">
    <source>
        <dbReference type="Pfam" id="PF18052"/>
    </source>
</evidence>
<dbReference type="Pfam" id="PF25019">
    <property type="entry name" value="LRR_R13L1-DRL21"/>
    <property type="match status" value="1"/>
</dbReference>
<name>A0AAV8G4K4_9POAL</name>
<dbReference type="InterPro" id="IPR032675">
    <property type="entry name" value="LRR_dom_sf"/>
</dbReference>
<keyword evidence="6" id="KW-0067">ATP-binding</keyword>
<evidence type="ECO:0000256" key="1">
    <source>
        <dbReference type="ARBA" id="ARBA00008894"/>
    </source>
</evidence>
<evidence type="ECO:0000256" key="3">
    <source>
        <dbReference type="ARBA" id="ARBA00022737"/>
    </source>
</evidence>
<dbReference type="Gene3D" id="3.80.10.10">
    <property type="entry name" value="Ribonuclease Inhibitor"/>
    <property type="match status" value="1"/>
</dbReference>
<dbReference type="InterPro" id="IPR056789">
    <property type="entry name" value="LRR_R13L1-DRL21"/>
</dbReference>
<dbReference type="Pfam" id="PF00931">
    <property type="entry name" value="NB-ARC"/>
    <property type="match status" value="1"/>
</dbReference>
<sequence>MWRMTHKASNVTIATYLITSWKCKKSQSYPIEKVNASSDSPTPSTHQSSSVIIITGSPLSFFSSEFQKPTDSHRVTAMEKQETLFTKLKKPIEAFVYASTKLALPLRRPFSHSSKPTFVDEEALAKLKLKMEAIRAALVKADALAMNDAQDRVWLRELRDLECWAEDVVEEIQFESMRSTRLEQFKLELMLSSSRKGKRKRGEFSSLFSNVPSGSLSFKIKRIADRYHDIAKDRDALRITDEDGPRRLHPNARTPTSSLPLCELFGRKKDMDDVMKLLISDNADNNCVFSTIPIVGMAGVGKTTLAQHLFNNEIVQSKFNLMIWVSLSHQSGVVEATRKIVAGLTKSECNLTELELLHHEVVSLISCKKFLLVFDDMWDENPENWLTLTVPLKHGAKGSKVLVTTRSNKVSQIMSPKKHPLNPLSNYDCWLLCQQKACHGRTVDLCADLLEIGMQIAKKCQGLPLAAKAVGGMLSKSVDQKYWGEVLENHLWLEDEDANHLLRALHVSYEFLPLNLKRCFAYCSLFPKGYLFDKSKLVQLWVAQGFTEDAGTKSFNDLVDRCFFQYSPFHYHTEGIFVMHDLYHELAQHVSGYEYNRIDNYKVAKLNDKARHSSLVPQKNHTEEAIQLGSLSGKDLRSFLFVGRTEIKTDEIPFCLNIPCEIFLNLDCLRALDLSNTDIVELPYSIGNLIHLRYLSLENTRIRCLPESIGGFFNLFTVNLHSCYFLEELPRGITLLDNLGHLYLSYRKNCNMWMPSGVGKLTKLQTLPLFVVGSDPDSCGIGELRDLEKLRKDLCILGLNNVSDAQLAGPAKINTKSKLQKLTLEWSLAGFTSTDFCEESSKVLEILEPNPNLEELHIRGFPGTRSPSWLNYLPEFKLVSLDLKDCRNLEYLPSLGRFPNLKHLYIQSMARLQYIGNEFYGLSGSSSDPFYQSSVAFPVLETLMFKKMDAWEEWVGGAAGDFPRLRFVFLNSCTKLRLLPLFSPSVNLRVTNCPVLNVSVSHPVLEYAQCISSV</sequence>
<comment type="similarity">
    <text evidence="1">Belongs to the disease resistance NB-LRR family.</text>
</comment>
<organism evidence="11 12">
    <name type="scientific">Rhynchospora pubera</name>
    <dbReference type="NCBI Taxonomy" id="906938"/>
    <lineage>
        <taxon>Eukaryota</taxon>
        <taxon>Viridiplantae</taxon>
        <taxon>Streptophyta</taxon>
        <taxon>Embryophyta</taxon>
        <taxon>Tracheophyta</taxon>
        <taxon>Spermatophyta</taxon>
        <taxon>Magnoliopsida</taxon>
        <taxon>Liliopsida</taxon>
        <taxon>Poales</taxon>
        <taxon>Cyperaceae</taxon>
        <taxon>Cyperoideae</taxon>
        <taxon>Rhynchosporeae</taxon>
        <taxon>Rhynchospora</taxon>
    </lineage>
</organism>
<dbReference type="GO" id="GO:0006952">
    <property type="term" value="P:defense response"/>
    <property type="evidence" value="ECO:0007669"/>
    <property type="project" value="UniProtKB-KW"/>
</dbReference>
<evidence type="ECO:0000256" key="4">
    <source>
        <dbReference type="ARBA" id="ARBA00022741"/>
    </source>
</evidence>
<dbReference type="InterPro" id="IPR041118">
    <property type="entry name" value="Rx_N"/>
</dbReference>
<dbReference type="Gene3D" id="1.20.5.4130">
    <property type="match status" value="1"/>
</dbReference>
<dbReference type="PANTHER" id="PTHR36766">
    <property type="entry name" value="PLANT BROAD-SPECTRUM MILDEW RESISTANCE PROTEIN RPW8"/>
    <property type="match status" value="1"/>
</dbReference>
<keyword evidence="3" id="KW-0677">Repeat</keyword>
<reference evidence="11" key="1">
    <citation type="submission" date="2022-08" db="EMBL/GenBank/DDBJ databases">
        <authorList>
            <person name="Marques A."/>
        </authorList>
    </citation>
    <scope>NUCLEOTIDE SEQUENCE</scope>
    <source>
        <strain evidence="11">RhyPub2mFocal</strain>
        <tissue evidence="11">Leaves</tissue>
    </source>
</reference>
<gene>
    <name evidence="11" type="ORF">LUZ62_049393</name>
</gene>
<keyword evidence="4" id="KW-0547">Nucleotide-binding</keyword>
<keyword evidence="5" id="KW-0611">Plant defense</keyword>
<accession>A0AAV8G4K4</accession>
<evidence type="ECO:0000259" key="10">
    <source>
        <dbReference type="Pfam" id="PF25019"/>
    </source>
</evidence>
<dbReference type="InterPro" id="IPR042197">
    <property type="entry name" value="Apaf_helical"/>
</dbReference>
<dbReference type="Proteomes" id="UP001140206">
    <property type="component" value="Chromosome 2"/>
</dbReference>
<evidence type="ECO:0000259" key="9">
    <source>
        <dbReference type="Pfam" id="PF23559"/>
    </source>
</evidence>
<evidence type="ECO:0000259" key="7">
    <source>
        <dbReference type="Pfam" id="PF00931"/>
    </source>
</evidence>
<proteinExistence type="inferred from homology"/>
<dbReference type="AlphaFoldDB" id="A0AAV8G4K4"/>
<dbReference type="GO" id="GO:0051707">
    <property type="term" value="P:response to other organism"/>
    <property type="evidence" value="ECO:0007669"/>
    <property type="project" value="UniProtKB-ARBA"/>
</dbReference>
<keyword evidence="2" id="KW-0433">Leucine-rich repeat</keyword>
<feature type="domain" description="Disease resistance N-terminal" evidence="8">
    <location>
        <begin position="121"/>
        <end position="187"/>
    </location>
</feature>
<dbReference type="InterPro" id="IPR002182">
    <property type="entry name" value="NB-ARC"/>
</dbReference>
<dbReference type="Pfam" id="PF23559">
    <property type="entry name" value="WHD_DRP"/>
    <property type="match status" value="1"/>
</dbReference>
<dbReference type="Gene3D" id="1.10.10.10">
    <property type="entry name" value="Winged helix-like DNA-binding domain superfamily/Winged helix DNA-binding domain"/>
    <property type="match status" value="1"/>
</dbReference>
<dbReference type="SUPFAM" id="SSF52058">
    <property type="entry name" value="L domain-like"/>
    <property type="match status" value="1"/>
</dbReference>
<dbReference type="Gene3D" id="3.40.50.300">
    <property type="entry name" value="P-loop containing nucleotide triphosphate hydrolases"/>
    <property type="match status" value="1"/>
</dbReference>
<evidence type="ECO:0000256" key="6">
    <source>
        <dbReference type="ARBA" id="ARBA00022840"/>
    </source>
</evidence>
<dbReference type="PRINTS" id="PR00364">
    <property type="entry name" value="DISEASERSIST"/>
</dbReference>
<evidence type="ECO:0000313" key="11">
    <source>
        <dbReference type="EMBL" id="KAJ4798147.1"/>
    </source>
</evidence>
<feature type="domain" description="Disease resistance protein winged helix" evidence="9">
    <location>
        <begin position="525"/>
        <end position="587"/>
    </location>
</feature>
<dbReference type="Gene3D" id="1.10.8.430">
    <property type="entry name" value="Helical domain of apoptotic protease-activating factors"/>
    <property type="match status" value="1"/>
</dbReference>
<dbReference type="SUPFAM" id="SSF52540">
    <property type="entry name" value="P-loop containing nucleoside triphosphate hydrolases"/>
    <property type="match status" value="1"/>
</dbReference>
<feature type="domain" description="R13L1/DRL21-like LRR repeat region" evidence="10">
    <location>
        <begin position="781"/>
        <end position="909"/>
    </location>
</feature>
<dbReference type="Pfam" id="PF18052">
    <property type="entry name" value="Rx_N"/>
    <property type="match status" value="1"/>
</dbReference>
<dbReference type="GO" id="GO:0005524">
    <property type="term" value="F:ATP binding"/>
    <property type="evidence" value="ECO:0007669"/>
    <property type="project" value="UniProtKB-KW"/>
</dbReference>
<comment type="caution">
    <text evidence="11">The sequence shown here is derived from an EMBL/GenBank/DDBJ whole genome shotgun (WGS) entry which is preliminary data.</text>
</comment>
<protein>
    <submittedName>
        <fullName evidence="11">NBS-LRR-like resistance protein</fullName>
    </submittedName>
</protein>
<dbReference type="GO" id="GO:0043531">
    <property type="term" value="F:ADP binding"/>
    <property type="evidence" value="ECO:0007669"/>
    <property type="project" value="InterPro"/>
</dbReference>
<evidence type="ECO:0000313" key="12">
    <source>
        <dbReference type="Proteomes" id="UP001140206"/>
    </source>
</evidence>
<dbReference type="InterPro" id="IPR027417">
    <property type="entry name" value="P-loop_NTPase"/>
</dbReference>
<evidence type="ECO:0000256" key="5">
    <source>
        <dbReference type="ARBA" id="ARBA00022821"/>
    </source>
</evidence>
<dbReference type="EMBL" id="JAMFTS010000002">
    <property type="protein sequence ID" value="KAJ4798147.1"/>
    <property type="molecule type" value="Genomic_DNA"/>
</dbReference>
<dbReference type="InterPro" id="IPR036388">
    <property type="entry name" value="WH-like_DNA-bd_sf"/>
</dbReference>
<keyword evidence="12" id="KW-1185">Reference proteome</keyword>
<feature type="domain" description="NB-ARC" evidence="7">
    <location>
        <begin position="268"/>
        <end position="440"/>
    </location>
</feature>
<dbReference type="InterPro" id="IPR058922">
    <property type="entry name" value="WHD_DRP"/>
</dbReference>
<dbReference type="PANTHER" id="PTHR36766:SF40">
    <property type="entry name" value="DISEASE RESISTANCE PROTEIN RGA3"/>
    <property type="match status" value="1"/>
</dbReference>
<evidence type="ECO:0000256" key="2">
    <source>
        <dbReference type="ARBA" id="ARBA00022614"/>
    </source>
</evidence>